<feature type="compositionally biased region" description="Basic and acidic residues" evidence="2">
    <location>
        <begin position="41"/>
        <end position="50"/>
    </location>
</feature>
<feature type="region of interest" description="Disordered" evidence="2">
    <location>
        <begin position="528"/>
        <end position="550"/>
    </location>
</feature>
<feature type="compositionally biased region" description="Basic and acidic residues" evidence="2">
    <location>
        <begin position="298"/>
        <end position="312"/>
    </location>
</feature>
<dbReference type="OrthoDB" id="427071at2759"/>
<feature type="coiled-coil region" evidence="1">
    <location>
        <begin position="485"/>
        <end position="512"/>
    </location>
</feature>
<evidence type="ECO:0000256" key="1">
    <source>
        <dbReference type="SAM" id="Coils"/>
    </source>
</evidence>
<sequence length="550" mass="64727">MDGPLEHSDSDSGESWTLLEPTTSLAEDTLELIDRPIKIEKEKVESHDKDEDTDGISIISDSDPDSVAPCQMHFETLYEEDQEPKTHCPLNLSFPEHDDEHIRNDDFLGMDTGKHKTYVHRRNKRLSTVLNIIVLGSVITAAGVAIGHMWGAKTDCLMNSTPNVNNILSSLYKLQEENAYLRSKLKELTANQNFQFKGSKNNRCAKVFEESLSYEKNYKPTRCVDDYTEFPLKVQNNNNKFNEPGSEKEFKGNIDKLKNIYLENKHWLDDEIALRLQQEEQSLKRMRHSRQATKYKKNYEDKEPQEQVKTENNENIFKGPNEQNESTVRFDTPKIISYADSLNVSNNTGKKESNFKVNTNTSNYPRSKRIKKEKIIESGYENPISEEELVKDTRYNGPKYKRERKKHDRQKIYKKQKRRNKYEQWEMKEGFMKDYDELSETSQDKVADTQGHEKVETFDKKCGSNHCYKDSETKFDKKQKHIENREGHVKDSRSYRAEMRRLEEELFGEETNSAGWYFRRMQRREQCRAKGTNNTNQKFSKRNMNYKMKH</sequence>
<evidence type="ECO:0000313" key="5">
    <source>
        <dbReference type="Proteomes" id="UP000789524"/>
    </source>
</evidence>
<name>A0A8J2QNC0_9NEOP</name>
<accession>A0A8J2QNC0</accession>
<feature type="compositionally biased region" description="Basic and acidic residues" evidence="2">
    <location>
        <begin position="1"/>
        <end position="10"/>
    </location>
</feature>
<evidence type="ECO:0000256" key="3">
    <source>
        <dbReference type="SAM" id="Phobius"/>
    </source>
</evidence>
<keyword evidence="3" id="KW-0812">Transmembrane</keyword>
<reference evidence="4" key="1">
    <citation type="submission" date="2021-09" db="EMBL/GenBank/DDBJ databases">
        <authorList>
            <person name="Martin H S."/>
        </authorList>
    </citation>
    <scope>NUCLEOTIDE SEQUENCE</scope>
</reference>
<protein>
    <submittedName>
        <fullName evidence="4">(African queen) hypothetical protein</fullName>
    </submittedName>
</protein>
<feature type="region of interest" description="Disordered" evidence="2">
    <location>
        <begin position="298"/>
        <end position="325"/>
    </location>
</feature>
<keyword evidence="5" id="KW-1185">Reference proteome</keyword>
<organism evidence="4 5">
    <name type="scientific">Danaus chrysippus</name>
    <name type="common">African queen</name>
    <dbReference type="NCBI Taxonomy" id="151541"/>
    <lineage>
        <taxon>Eukaryota</taxon>
        <taxon>Metazoa</taxon>
        <taxon>Ecdysozoa</taxon>
        <taxon>Arthropoda</taxon>
        <taxon>Hexapoda</taxon>
        <taxon>Insecta</taxon>
        <taxon>Pterygota</taxon>
        <taxon>Neoptera</taxon>
        <taxon>Endopterygota</taxon>
        <taxon>Lepidoptera</taxon>
        <taxon>Glossata</taxon>
        <taxon>Ditrysia</taxon>
        <taxon>Papilionoidea</taxon>
        <taxon>Nymphalidae</taxon>
        <taxon>Danainae</taxon>
        <taxon>Danaini</taxon>
        <taxon>Danaina</taxon>
        <taxon>Danaus</taxon>
        <taxon>Anosia</taxon>
    </lineage>
</organism>
<proteinExistence type="predicted"/>
<feature type="region of interest" description="Disordered" evidence="2">
    <location>
        <begin position="1"/>
        <end position="29"/>
    </location>
</feature>
<keyword evidence="3" id="KW-0472">Membrane</keyword>
<keyword evidence="1" id="KW-0175">Coiled coil</keyword>
<evidence type="ECO:0000256" key="2">
    <source>
        <dbReference type="SAM" id="MobiDB-lite"/>
    </source>
</evidence>
<dbReference type="EMBL" id="CAKASE010000055">
    <property type="protein sequence ID" value="CAG9566006.1"/>
    <property type="molecule type" value="Genomic_DNA"/>
</dbReference>
<feature type="region of interest" description="Disordered" evidence="2">
    <location>
        <begin position="41"/>
        <end position="62"/>
    </location>
</feature>
<comment type="caution">
    <text evidence="4">The sequence shown here is derived from an EMBL/GenBank/DDBJ whole genome shotgun (WGS) entry which is preliminary data.</text>
</comment>
<feature type="transmembrane region" description="Helical" evidence="3">
    <location>
        <begin position="129"/>
        <end position="150"/>
    </location>
</feature>
<dbReference type="AlphaFoldDB" id="A0A8J2QNC0"/>
<dbReference type="Proteomes" id="UP000789524">
    <property type="component" value="Unassembled WGS sequence"/>
</dbReference>
<evidence type="ECO:0000313" key="4">
    <source>
        <dbReference type="EMBL" id="CAG9566006.1"/>
    </source>
</evidence>
<keyword evidence="3" id="KW-1133">Transmembrane helix</keyword>
<gene>
    <name evidence="4" type="ORF">DCHRY22_LOCUS6738</name>
</gene>